<dbReference type="InterPro" id="IPR013424">
    <property type="entry name" value="Ice-binding_C"/>
</dbReference>
<dbReference type="NCBIfam" id="TIGR02595">
    <property type="entry name" value="PEP_CTERM"/>
    <property type="match status" value="1"/>
</dbReference>
<accession>A0ABW0KS54</accession>
<protein>
    <submittedName>
        <fullName evidence="3">Autotransporter-associated beta strand repeat-containing protein</fullName>
    </submittedName>
</protein>
<dbReference type="NCBIfam" id="TIGR02601">
    <property type="entry name" value="autotrns_rpt"/>
    <property type="match status" value="5"/>
</dbReference>
<name>A0ABW0KS54_9BACT</name>
<evidence type="ECO:0000256" key="2">
    <source>
        <dbReference type="SAM" id="SignalP"/>
    </source>
</evidence>
<feature type="signal peptide" evidence="2">
    <location>
        <begin position="1"/>
        <end position="32"/>
    </location>
</feature>
<gene>
    <name evidence="3" type="ORF">ACFQDI_13200</name>
</gene>
<organism evidence="3 4">
    <name type="scientific">Prosthecobacter fluviatilis</name>
    <dbReference type="NCBI Taxonomy" id="445931"/>
    <lineage>
        <taxon>Bacteria</taxon>
        <taxon>Pseudomonadati</taxon>
        <taxon>Verrucomicrobiota</taxon>
        <taxon>Verrucomicrobiia</taxon>
        <taxon>Verrucomicrobiales</taxon>
        <taxon>Verrucomicrobiaceae</taxon>
        <taxon>Prosthecobacter</taxon>
    </lineage>
</organism>
<proteinExistence type="predicted"/>
<evidence type="ECO:0000313" key="4">
    <source>
        <dbReference type="Proteomes" id="UP001596052"/>
    </source>
</evidence>
<keyword evidence="1 2" id="KW-0732">Signal</keyword>
<dbReference type="RefSeq" id="WP_377167265.1">
    <property type="nucleotide sequence ID" value="NZ_JBHSMQ010000004.1"/>
</dbReference>
<comment type="caution">
    <text evidence="3">The sequence shown here is derived from an EMBL/GenBank/DDBJ whole genome shotgun (WGS) entry which is preliminary data.</text>
</comment>
<reference evidence="4" key="1">
    <citation type="journal article" date="2019" name="Int. J. Syst. Evol. Microbiol.">
        <title>The Global Catalogue of Microorganisms (GCM) 10K type strain sequencing project: providing services to taxonomists for standard genome sequencing and annotation.</title>
        <authorList>
            <consortium name="The Broad Institute Genomics Platform"/>
            <consortium name="The Broad Institute Genome Sequencing Center for Infectious Disease"/>
            <person name="Wu L."/>
            <person name="Ma J."/>
        </authorList>
    </citation>
    <scope>NUCLEOTIDE SEQUENCE [LARGE SCALE GENOMIC DNA]</scope>
    <source>
        <strain evidence="4">CGMCC 4.1469</strain>
    </source>
</reference>
<sequence length="1567" mass="153553">MPIPPLTCRRTRIRHFCAPLAAAFLLPCLSFAASSLTWDADGTAGGATGGTGNWNTTSLFWNLSNVMRAWNNASSDIAIFGGTAGTATLTEAITAGGLTFNVDGYTLAGNGNTLTLGGNVTVTNTGTRALLQSSITLAAATTFTGSGDLTFDTGYSMSGGNFGISKTGTGTLYLKGSITDGGTLTISGGTTNLSGSYTRTSYSTSYGLSVTGGVFNVTGTLGTSAANPTGQTAFSGGSITNFSGTAYLSGSSSTFRVGEGTSATVNVTAGTLTIGSSSGGLVLGRSASIANGYLNISGGTLNVAGSASRIRIGAGYSDTESSGASVMTISGTGVFDTNASSSDTILLGSNLLGNTTSTGTINLDGGTLATNRTITGGLYAASIFNFNGGTLKSNGTTVTLATSLTTVNMRNGGAVIDTNGFAISIAKALTHSSIIGDNATDGGLTKIGLGTLTLSGTEANTYTGITLIKAGELDLSKTTGINAISGPVTIGDGTTSAILKLIASDQIADTSVITFYGTGATAGIFRLNNRSETIGGLSSTAGAGIIENESGIAATSTLTVNVDSGSQTFSGILRNGDGTGTDGTLAFTKAGAGTLTLGGTNTYTGATVVSSGTLILTGTSTYAGSTTINGGMLTLGSTNSFSNSTLINAGTLLINAASAFSGSITITAGGTLQFGTSNAISTTPVLNLTGAGGSSTATFALNGYNWTSGAINFYDATSGATSTGTISIGSGGTLTLGGTVTVTSTSNPLGALISGGTLDLGAATRTFAINDSGNAVHDLTISSAITSAGGTYGIIKTGMGSLLLSGGVNIAGGVTVSSGVLEIAGTFTNGTSTTSVGAVSTPGMLLLGTGADYSTKTLAIGSSAGFQGALLMRGGTLTLTPTDPQTGISLGGPGYGSLFLSSGTINTKRVDSLDGTTAASIAVMQISGGTLNTSNYIMFRNERWEFTVTGGQVLRTGDAIALGFRSGGTSGTATTTAQGVMTMAGGVVNNAGYTITIAQQNNNTALGTTYLNLDAGTLINNQIVHYNNTGAANNAVVNFNGGTLQAGGNTTAFITDSGTGGTGTLTAYVNGAFGSFNGGAVINTNGFNVTIPIALSTPTGNGVASIAVTDGGSGYYGAPYVEISGGGGTGATAFATVDLDPASPTYGKILSVTISNPGVGYTSAPTVTLLGGGGSGAVLGTVTTAANTSGGLIKNGLGTLTLSGSAANTFTGGSFITAGELDLAKNTGVTAIAGSITVGDGTASAVLKLINSEQIADTSVVTLEGSGSNAGILRLNNLAETIGGLSSTGGAGIVENESGSVSTGTLTVNVASGTQSFSGTLRNGDGSGTDGTLAFAKTGAGTQVLSGTNTYSGTTTVSAGVLQIGSDGTGSSGTGAVTVQNGATLTGTGIVQGTSFTAASGSTVQAGDGTSQANYGTLTFAPASGSGTINFQPGSTIILGIRPGGTSDLLNIVGTGTNTLLFNGNLTVTADAFMPTAPEVFNLLDWTGLTVAPIFASRFNFTGLLSGNGDEANGLDLPDISGSGFYWDISGLTSNGSVAIVLIPEPSRAFLLGLGLAFAFFRRRRSQ</sequence>
<dbReference type="Proteomes" id="UP001596052">
    <property type="component" value="Unassembled WGS sequence"/>
</dbReference>
<keyword evidence="4" id="KW-1185">Reference proteome</keyword>
<dbReference type="Pfam" id="PF12951">
    <property type="entry name" value="PATR"/>
    <property type="match status" value="6"/>
</dbReference>
<evidence type="ECO:0000256" key="1">
    <source>
        <dbReference type="ARBA" id="ARBA00022729"/>
    </source>
</evidence>
<evidence type="ECO:0000313" key="3">
    <source>
        <dbReference type="EMBL" id="MFC5455816.1"/>
    </source>
</evidence>
<dbReference type="InterPro" id="IPR013425">
    <property type="entry name" value="Autotrns_rpt"/>
</dbReference>
<feature type="chain" id="PRO_5045574452" evidence="2">
    <location>
        <begin position="33"/>
        <end position="1567"/>
    </location>
</feature>
<dbReference type="EMBL" id="JBHSMQ010000004">
    <property type="protein sequence ID" value="MFC5455816.1"/>
    <property type="molecule type" value="Genomic_DNA"/>
</dbReference>